<gene>
    <name evidence="1" type="primary">kpsC</name>
    <name evidence="1" type="ORF">BN437_2749</name>
</gene>
<dbReference type="Pfam" id="PF05159">
    <property type="entry name" value="Capsule_synth"/>
    <property type="match status" value="3"/>
</dbReference>
<comment type="caution">
    <text evidence="1">The sequence shown here is derived from an EMBL/GenBank/DDBJ whole genome shotgun (WGS) entry which is preliminary data.</text>
</comment>
<dbReference type="GO" id="GO:0000271">
    <property type="term" value="P:polysaccharide biosynthetic process"/>
    <property type="evidence" value="ECO:0007669"/>
    <property type="project" value="InterPro"/>
</dbReference>
<organism evidence="1 2">
    <name type="scientific">Erwinia amylovora NBRC 12687 = CFBP 1232</name>
    <dbReference type="NCBI Taxonomy" id="1219359"/>
    <lineage>
        <taxon>Bacteria</taxon>
        <taxon>Pseudomonadati</taxon>
        <taxon>Pseudomonadota</taxon>
        <taxon>Gammaproteobacteria</taxon>
        <taxon>Enterobacterales</taxon>
        <taxon>Erwiniaceae</taxon>
        <taxon>Erwinia</taxon>
    </lineage>
</organism>
<sequence>MIGIYSSGIWRIPHLANFLRERCHKVALRHALPAEVDAIAVWGYRPSGKKEVRAAQSAGKTLMRLEDGFIRSQGLGVEGASPFSMVVDRLGMYYDAGRPSTLERMIQDTPGNSVLAAEAEDAMRTIVNEDLSKFNHALPFKRTTPIPSEVVLVVDQTAGDLSVKWGGGGATDFSRMVNAALSENPNATIWVKVHPDVLSGSRQGYLGAVELDDRVHLFTEDVSPQSLLRVVTKVYVVTSQLGFEALLAGKPVVCFGLPWYAAWGLTDDRHSGAVCLAQRRGRASLTALFTAAYLRYSRYIHPSNGQPARLSEVLEWLVRERQHGLQRVGHLWAPGLPLWKATMVKPFLHTRDNQLTMARRCRPAEACVVWGIKGERRWSKLAQQRGIPVWRMENGLLRSSGHGSAQKPPLSLVLDKQGIYYDARRPSDLEQMLNNSQLSAQQATRAQRLHQRLVEQRTGKQNVGHFRLPDAAAHRLAILVLGQVEDDISLATGALGVRTNHDLLHRVREDYPQAFIFYKPHPDALTGDMKGDISPDALSGLADFDARDVDIIQCIMQADEVHTMTSLWGFEALLHGKRVHCYGLPFYAGWGLTDDEFPCARRTRKLTRNDLIYQGLIAYPTYLDPHNYTVISPEDAVEILVETPHGRPCTMKRIRRRIRHYFRQLMMFIKLKLF</sequence>
<reference evidence="1 2" key="1">
    <citation type="submission" date="2012-11" db="EMBL/GenBank/DDBJ databases">
        <authorList>
            <person name="Linke B."/>
        </authorList>
    </citation>
    <scope>NUCLEOTIDE SEQUENCE [LARGE SCALE GENOMIC DNA]</scope>
    <source>
        <strain evidence="2">CFBP 1232</strain>
    </source>
</reference>
<dbReference type="GO" id="GO:0015774">
    <property type="term" value="P:polysaccharide transport"/>
    <property type="evidence" value="ECO:0007669"/>
    <property type="project" value="InterPro"/>
</dbReference>
<dbReference type="RefSeq" id="WP_004159224.1">
    <property type="nucleotide sequence ID" value="NZ_BAYW01000011.1"/>
</dbReference>
<dbReference type="Proteomes" id="UP000013111">
    <property type="component" value="Unassembled WGS sequence"/>
</dbReference>
<evidence type="ECO:0000313" key="2">
    <source>
        <dbReference type="Proteomes" id="UP000013111"/>
    </source>
</evidence>
<dbReference type="CDD" id="cd16440">
    <property type="entry name" value="beta_Kdo_transferase_KpsC_1"/>
    <property type="match status" value="1"/>
</dbReference>
<dbReference type="InterPro" id="IPR007833">
    <property type="entry name" value="Capsule_polysaccharide_synth"/>
</dbReference>
<dbReference type="AlphaFoldDB" id="A0A831ERM4"/>
<dbReference type="EMBL" id="CAPB01000033">
    <property type="protein sequence ID" value="CCO94659.1"/>
    <property type="molecule type" value="Genomic_DNA"/>
</dbReference>
<dbReference type="GeneID" id="97606829"/>
<reference evidence="1 2" key="2">
    <citation type="submission" date="2013-04" db="EMBL/GenBank/DDBJ databases">
        <title>Comparative genomics of 12 strains of Erwinia amylovora identifies a pan-genome with a large conserved core and provides insights into host specificity.</title>
        <authorList>
            <person name="Mann R.A."/>
            <person name="Smits T.H.M."/>
            <person name="Buehlmann A."/>
            <person name="Blom J."/>
            <person name="Goesmann A."/>
            <person name="Frey J.E."/>
            <person name="Plummer K.M."/>
            <person name="Beer S.V."/>
            <person name="Luck J."/>
            <person name="Duffy B."/>
            <person name="Rodoni B."/>
        </authorList>
    </citation>
    <scope>NUCLEOTIDE SEQUENCE [LARGE SCALE GENOMIC DNA]</scope>
    <source>
        <strain evidence="2">CFBP 1232</strain>
    </source>
</reference>
<proteinExistence type="predicted"/>
<name>A0A831ERM4_ERWAM</name>
<dbReference type="CDD" id="cd16439">
    <property type="entry name" value="beta_Kdo_transferase_KpsC_2"/>
    <property type="match status" value="1"/>
</dbReference>
<protein>
    <submittedName>
        <fullName evidence="1">Capsule polysaccharide export protein kpsC</fullName>
    </submittedName>
</protein>
<accession>A0A831ERM4</accession>
<evidence type="ECO:0000313" key="1">
    <source>
        <dbReference type="EMBL" id="CCO94659.1"/>
    </source>
</evidence>